<feature type="transmembrane region" description="Helical" evidence="1">
    <location>
        <begin position="6"/>
        <end position="26"/>
    </location>
</feature>
<dbReference type="KEGG" id="ruj:E5Z56_03375"/>
<dbReference type="RefSeq" id="WP_138156525.1">
    <property type="nucleotide sequence ID" value="NZ_CP039381.1"/>
</dbReference>
<protein>
    <submittedName>
        <fullName evidence="2">Uncharacterized protein</fullName>
    </submittedName>
</protein>
<evidence type="ECO:0000313" key="2">
    <source>
        <dbReference type="EMBL" id="QCT06451.1"/>
    </source>
</evidence>
<proteinExistence type="predicted"/>
<sequence>MKKVIAFYVVAVIVIVSGVCTFIYFFPSKTGINDDSTVDIQCVNKTVTDVSKKDAKELYNMLNDKEVHYDSGLACPFRDDFCIIFDGGISKDTFYISGEGCGSIKYRKKYFSLSNSQTKKLENILNKYNITYPVL</sequence>
<keyword evidence="1" id="KW-0472">Membrane</keyword>
<name>A0A4P8XTX7_9FIRM</name>
<organism evidence="2 3">
    <name type="scientific">Ruminococcus bovis</name>
    <dbReference type="NCBI Taxonomy" id="2564099"/>
    <lineage>
        <taxon>Bacteria</taxon>
        <taxon>Bacillati</taxon>
        <taxon>Bacillota</taxon>
        <taxon>Clostridia</taxon>
        <taxon>Eubacteriales</taxon>
        <taxon>Oscillospiraceae</taxon>
        <taxon>Ruminococcus</taxon>
    </lineage>
</organism>
<reference evidence="2 3" key="1">
    <citation type="submission" date="2019-04" db="EMBL/GenBank/DDBJ databases">
        <authorList>
            <person name="Embree M."/>
            <person name="Gaffney J.R."/>
        </authorList>
    </citation>
    <scope>NUCLEOTIDE SEQUENCE [LARGE SCALE GENOMIC DNA]</scope>
    <source>
        <strain evidence="2 3">JE7A12</strain>
    </source>
</reference>
<dbReference type="AlphaFoldDB" id="A0A4P8XTX7"/>
<gene>
    <name evidence="2" type="ORF">E5Z56_03375</name>
</gene>
<evidence type="ECO:0000313" key="3">
    <source>
        <dbReference type="Proteomes" id="UP000301475"/>
    </source>
</evidence>
<dbReference type="EMBL" id="CP039381">
    <property type="protein sequence ID" value="QCT06451.1"/>
    <property type="molecule type" value="Genomic_DNA"/>
</dbReference>
<keyword evidence="1" id="KW-0812">Transmembrane</keyword>
<accession>A0A4P8XTX7</accession>
<keyword evidence="1" id="KW-1133">Transmembrane helix</keyword>
<keyword evidence="3" id="KW-1185">Reference proteome</keyword>
<evidence type="ECO:0000256" key="1">
    <source>
        <dbReference type="SAM" id="Phobius"/>
    </source>
</evidence>
<dbReference type="Proteomes" id="UP000301475">
    <property type="component" value="Chromosome"/>
</dbReference>